<comment type="subcellular location">
    <subcellularLocation>
        <location evidence="1">Membrane</location>
    </subcellularLocation>
</comment>
<evidence type="ECO:0000256" key="1">
    <source>
        <dbReference type="ARBA" id="ARBA00004370"/>
    </source>
</evidence>
<evidence type="ECO:0000256" key="5">
    <source>
        <dbReference type="ARBA" id="ARBA00018097"/>
    </source>
</evidence>
<dbReference type="RefSeq" id="WP_249700948.1">
    <property type="nucleotide sequence ID" value="NZ_JAMFLX010000024.1"/>
</dbReference>
<evidence type="ECO:0000256" key="11">
    <source>
        <dbReference type="ARBA" id="ARBA00043671"/>
    </source>
</evidence>
<evidence type="ECO:0000256" key="12">
    <source>
        <dbReference type="ARBA" id="ARBA00043691"/>
    </source>
</evidence>
<dbReference type="PANTHER" id="PTHR20963:SF8">
    <property type="entry name" value="MULTIPLE INOSITOL POLYPHOSPHATE PHOSPHATASE 1"/>
    <property type="match status" value="1"/>
</dbReference>
<evidence type="ECO:0000256" key="9">
    <source>
        <dbReference type="ARBA" id="ARBA00031642"/>
    </source>
</evidence>
<dbReference type="Pfam" id="PF00328">
    <property type="entry name" value="His_Phos_2"/>
    <property type="match status" value="1"/>
</dbReference>
<sequence>MRASGLFRFALFLAIGFNSVSVLAEEFQDSSLQHLGPWLANYRSYPVPDHLSPPPDNCRLLHVDYTGRHGSRYPKETETELIPELLNYFYELTSNFSLSEKGEKLFQKARSFSTWTKAHLKCFSDITPRGWQELYDLGFRNTSFLTAFRRLPPKSLTISLSSSEITRTIHSQEAFWEGFSEALPEKVELTSYLNVLDNPRWVLHSYKLCRPVYGDFSFTHLKEEFSARKETLEKNLPEAAVHFAREIMPDCPTEIAPRLLETVYRLCLLDVSRKYPLGLCEVPAEWIDKPEGTKVLGWLRKIQSWRKFYDFGLSEYHQGKAINLASPLLRDILDQLEQGVYNNPENISANYRFSHDSMIAKLLSKLEIIPPKGTDDERFAVWNPSYHTPMGANVQLHLYQCSDNNLQIQLLLNEQQIDWKIPPCHNQPLCSWQQARDYLRDKIVPDEVLKEYCSVQ</sequence>
<organism evidence="15 16">
    <name type="scientific">Parendozoicomonas callyspongiae</name>
    <dbReference type="NCBI Taxonomy" id="2942213"/>
    <lineage>
        <taxon>Bacteria</taxon>
        <taxon>Pseudomonadati</taxon>
        <taxon>Pseudomonadota</taxon>
        <taxon>Gammaproteobacteria</taxon>
        <taxon>Oceanospirillales</taxon>
        <taxon>Endozoicomonadaceae</taxon>
        <taxon>Parendozoicomonas</taxon>
    </lineage>
</organism>
<dbReference type="EMBL" id="JAMFLX010000024">
    <property type="protein sequence ID" value="MCL6271363.1"/>
    <property type="molecule type" value="Genomic_DNA"/>
</dbReference>
<dbReference type="SUPFAM" id="SSF53254">
    <property type="entry name" value="Phosphoglycerate mutase-like"/>
    <property type="match status" value="1"/>
</dbReference>
<comment type="catalytic activity">
    <reaction evidence="11">
        <text>1D-myo-inositol 1,2,4,5,6-pentakisphosphate + H2O = 1D-myo-inositol 1,2,5,6-tetrakisphosphate + phosphate</text>
        <dbReference type="Rhea" id="RHEA:77115"/>
        <dbReference type="ChEBI" id="CHEBI:15377"/>
        <dbReference type="ChEBI" id="CHEBI:43474"/>
        <dbReference type="ChEBI" id="CHEBI:57798"/>
        <dbReference type="ChEBI" id="CHEBI:195535"/>
        <dbReference type="EC" id="3.1.3.62"/>
    </reaction>
    <physiologicalReaction direction="left-to-right" evidence="11">
        <dbReference type="Rhea" id="RHEA:77116"/>
    </physiologicalReaction>
</comment>
<evidence type="ECO:0000313" key="15">
    <source>
        <dbReference type="EMBL" id="MCL6271363.1"/>
    </source>
</evidence>
<keyword evidence="8" id="KW-0472">Membrane</keyword>
<proteinExistence type="inferred from homology"/>
<feature type="chain" id="PRO_5045838436" description="Multiple inositol polyphosphate phosphatase 1" evidence="14">
    <location>
        <begin position="25"/>
        <end position="456"/>
    </location>
</feature>
<accession>A0ABT0PLP0</accession>
<dbReference type="InterPro" id="IPR029033">
    <property type="entry name" value="His_PPase_superfam"/>
</dbReference>
<comment type="catalytic activity">
    <reaction evidence="10">
        <text>1D-myo-inositol 1,2,5,6-tetrakisphosphate + H2O = 1D-myo-inositol 1,2,6-trisphosphate + phosphate</text>
        <dbReference type="Rhea" id="RHEA:77119"/>
        <dbReference type="ChEBI" id="CHEBI:15377"/>
        <dbReference type="ChEBI" id="CHEBI:43474"/>
        <dbReference type="ChEBI" id="CHEBI:195535"/>
        <dbReference type="ChEBI" id="CHEBI:195537"/>
        <dbReference type="EC" id="3.1.3.62"/>
    </reaction>
    <physiologicalReaction direction="left-to-right" evidence="10">
        <dbReference type="Rhea" id="RHEA:77120"/>
    </physiologicalReaction>
</comment>
<evidence type="ECO:0000256" key="14">
    <source>
        <dbReference type="SAM" id="SignalP"/>
    </source>
</evidence>
<keyword evidence="7" id="KW-0378">Hydrolase</keyword>
<keyword evidence="6 14" id="KW-0732">Signal</keyword>
<dbReference type="EC" id="3.1.3.80" evidence="3"/>
<dbReference type="PANTHER" id="PTHR20963">
    <property type="entry name" value="MULTIPLE INOSITOL POLYPHOSPHATE PHOSPHATASE-RELATED"/>
    <property type="match status" value="1"/>
</dbReference>
<evidence type="ECO:0000256" key="3">
    <source>
        <dbReference type="ARBA" id="ARBA00012976"/>
    </source>
</evidence>
<comment type="catalytic activity">
    <reaction evidence="13">
        <text>(2R)-2,3-bisphosphoglycerate + H2O = (2R)-2-phosphoglycerate + phosphate</text>
        <dbReference type="Rhea" id="RHEA:27381"/>
        <dbReference type="ChEBI" id="CHEBI:15377"/>
        <dbReference type="ChEBI" id="CHEBI:43474"/>
        <dbReference type="ChEBI" id="CHEBI:58248"/>
        <dbReference type="ChEBI" id="CHEBI:58289"/>
        <dbReference type="EC" id="3.1.3.80"/>
    </reaction>
    <physiologicalReaction direction="left-to-right" evidence="13">
        <dbReference type="Rhea" id="RHEA:27382"/>
    </physiologicalReaction>
</comment>
<evidence type="ECO:0000256" key="4">
    <source>
        <dbReference type="ARBA" id="ARBA00013040"/>
    </source>
</evidence>
<evidence type="ECO:0000256" key="8">
    <source>
        <dbReference type="ARBA" id="ARBA00023136"/>
    </source>
</evidence>
<reference evidence="15 16" key="1">
    <citation type="submission" date="2022-05" db="EMBL/GenBank/DDBJ databases">
        <authorList>
            <person name="Park J.-S."/>
        </authorList>
    </citation>
    <scope>NUCLEOTIDE SEQUENCE [LARGE SCALE GENOMIC DNA]</scope>
    <source>
        <strain evidence="15 16">2012CJ34-2</strain>
    </source>
</reference>
<evidence type="ECO:0000256" key="2">
    <source>
        <dbReference type="ARBA" id="ARBA00008422"/>
    </source>
</evidence>
<keyword evidence="16" id="KW-1185">Reference proteome</keyword>
<dbReference type="Proteomes" id="UP001203338">
    <property type="component" value="Unassembled WGS sequence"/>
</dbReference>
<feature type="signal peptide" evidence="14">
    <location>
        <begin position="1"/>
        <end position="24"/>
    </location>
</feature>
<name>A0ABT0PLP0_9GAMM</name>
<evidence type="ECO:0000256" key="7">
    <source>
        <dbReference type="ARBA" id="ARBA00022801"/>
    </source>
</evidence>
<evidence type="ECO:0000256" key="10">
    <source>
        <dbReference type="ARBA" id="ARBA00043668"/>
    </source>
</evidence>
<comment type="similarity">
    <text evidence="2">Belongs to the histidine acid phosphatase family. MINPP1 subfamily.</text>
</comment>
<protein>
    <recommendedName>
        <fullName evidence="5">Multiple inositol polyphosphate phosphatase 1</fullName>
        <ecNumber evidence="4">3.1.3.62</ecNumber>
        <ecNumber evidence="3">3.1.3.80</ecNumber>
    </recommendedName>
    <alternativeName>
        <fullName evidence="9">2,3-bisphosphoglycerate 3-phosphatase</fullName>
    </alternativeName>
</protein>
<evidence type="ECO:0000256" key="6">
    <source>
        <dbReference type="ARBA" id="ARBA00022729"/>
    </source>
</evidence>
<evidence type="ECO:0000313" key="16">
    <source>
        <dbReference type="Proteomes" id="UP001203338"/>
    </source>
</evidence>
<dbReference type="Gene3D" id="3.40.50.1240">
    <property type="entry name" value="Phosphoglycerate mutase-like"/>
    <property type="match status" value="1"/>
</dbReference>
<dbReference type="InterPro" id="IPR000560">
    <property type="entry name" value="His_Pase_clade-2"/>
</dbReference>
<gene>
    <name evidence="15" type="ORF">M3P05_15690</name>
</gene>
<evidence type="ECO:0000256" key="13">
    <source>
        <dbReference type="ARBA" id="ARBA00043832"/>
    </source>
</evidence>
<dbReference type="EC" id="3.1.3.62" evidence="4"/>
<comment type="catalytic activity">
    <reaction evidence="12">
        <text>1D-myo-inositol hexakisphosphate + H2O = 1D-myo-inositol 1,2,4,5,6-pentakisphosphate + phosphate</text>
        <dbReference type="Rhea" id="RHEA:16989"/>
        <dbReference type="ChEBI" id="CHEBI:15377"/>
        <dbReference type="ChEBI" id="CHEBI:43474"/>
        <dbReference type="ChEBI" id="CHEBI:57798"/>
        <dbReference type="ChEBI" id="CHEBI:58130"/>
        <dbReference type="EC" id="3.1.3.62"/>
    </reaction>
    <physiologicalReaction direction="left-to-right" evidence="12">
        <dbReference type="Rhea" id="RHEA:16990"/>
    </physiologicalReaction>
</comment>
<comment type="caution">
    <text evidence="15">The sequence shown here is derived from an EMBL/GenBank/DDBJ whole genome shotgun (WGS) entry which is preliminary data.</text>
</comment>